<dbReference type="PANTHER" id="PTHR46268">
    <property type="entry name" value="STRESS RESPONSE PROTEIN NHAX"/>
    <property type="match status" value="1"/>
</dbReference>
<gene>
    <name evidence="3" type="ORF">ASZ90_018787</name>
</gene>
<evidence type="ECO:0000313" key="3">
    <source>
        <dbReference type="EMBL" id="KUG03825.1"/>
    </source>
</evidence>
<dbReference type="Pfam" id="PF00582">
    <property type="entry name" value="Usp"/>
    <property type="match status" value="1"/>
</dbReference>
<dbReference type="AlphaFoldDB" id="A0A0W8E614"/>
<organism evidence="3">
    <name type="scientific">hydrocarbon metagenome</name>
    <dbReference type="NCBI Taxonomy" id="938273"/>
    <lineage>
        <taxon>unclassified sequences</taxon>
        <taxon>metagenomes</taxon>
        <taxon>ecological metagenomes</taxon>
    </lineage>
</organism>
<dbReference type="EMBL" id="LNQE01001867">
    <property type="protein sequence ID" value="KUG03825.1"/>
    <property type="molecule type" value="Genomic_DNA"/>
</dbReference>
<dbReference type="InterPro" id="IPR014729">
    <property type="entry name" value="Rossmann-like_a/b/a_fold"/>
</dbReference>
<dbReference type="SUPFAM" id="SSF52402">
    <property type="entry name" value="Adenine nucleotide alpha hydrolases-like"/>
    <property type="match status" value="1"/>
</dbReference>
<feature type="domain" description="UspA" evidence="2">
    <location>
        <begin position="6"/>
        <end position="144"/>
    </location>
</feature>
<reference evidence="3" key="1">
    <citation type="journal article" date="2015" name="Proc. Natl. Acad. Sci. U.S.A.">
        <title>Networks of energetic and metabolic interactions define dynamics in microbial communities.</title>
        <authorList>
            <person name="Embree M."/>
            <person name="Liu J.K."/>
            <person name="Al-Bassam M.M."/>
            <person name="Zengler K."/>
        </authorList>
    </citation>
    <scope>NUCLEOTIDE SEQUENCE</scope>
</reference>
<dbReference type="Gene3D" id="3.40.50.620">
    <property type="entry name" value="HUPs"/>
    <property type="match status" value="1"/>
</dbReference>
<sequence>MEVIFNKALVPLDNSEQSLRALHKAGELASAGVIKNLVLLNVYDSSKVDITKLHSQDKLDELRAESLELLQTFESILVEKGVHPRLKRAGGEPSSLILDVVDNDGEYDLIIMGSRKLNKFKELALGSVSDRVGRLVDIPVLIVK</sequence>
<accession>A0A0W8E614</accession>
<evidence type="ECO:0000259" key="2">
    <source>
        <dbReference type="Pfam" id="PF00582"/>
    </source>
</evidence>
<evidence type="ECO:0000256" key="1">
    <source>
        <dbReference type="ARBA" id="ARBA00008791"/>
    </source>
</evidence>
<proteinExistence type="inferred from homology"/>
<protein>
    <submittedName>
        <fullName evidence="3">Universal stress protein family</fullName>
    </submittedName>
</protein>
<dbReference type="PRINTS" id="PR01438">
    <property type="entry name" value="UNVRSLSTRESS"/>
</dbReference>
<comment type="caution">
    <text evidence="3">The sequence shown here is derived from an EMBL/GenBank/DDBJ whole genome shotgun (WGS) entry which is preliminary data.</text>
</comment>
<dbReference type="InterPro" id="IPR006015">
    <property type="entry name" value="Universal_stress_UspA"/>
</dbReference>
<dbReference type="InterPro" id="IPR006016">
    <property type="entry name" value="UspA"/>
</dbReference>
<dbReference type="CDD" id="cd00293">
    <property type="entry name" value="USP-like"/>
    <property type="match status" value="1"/>
</dbReference>
<name>A0A0W8E614_9ZZZZ</name>
<comment type="similarity">
    <text evidence="1">Belongs to the universal stress protein A family.</text>
</comment>
<dbReference type="PANTHER" id="PTHR46268:SF6">
    <property type="entry name" value="UNIVERSAL STRESS PROTEIN UP12"/>
    <property type="match status" value="1"/>
</dbReference>